<dbReference type="PANTHER" id="PTHR24264">
    <property type="entry name" value="TRYPSIN-RELATED"/>
    <property type="match status" value="1"/>
</dbReference>
<dbReference type="Proteomes" id="UP000176609">
    <property type="component" value="Unassembled WGS sequence"/>
</dbReference>
<sequence>MAILYFKARFQTDVLNVPSTPLYKHNLYDVRHCAGTLIGSRWVLTAGHCVYLHNKEVIGVALGFYDLKDPLDTKTRLTRDVKRIILHPDFKMLPSYHPLNDLALLELSEAVTNIPTLSLIDTNNIDGYNATVIGWGEMEYGDRSSILQEVTIPVIANATSNKADWYSNQILDTMLTAGVEQGGKGVCWGDSGGPLLIWSNSKWKQAGIVSWSKKSPELKCETPKKPGVYTRVNSFASWIKSVTGINTNSGTFTGLNPSTSHP</sequence>
<evidence type="ECO:0000256" key="1">
    <source>
        <dbReference type="ARBA" id="ARBA00022670"/>
    </source>
</evidence>
<reference evidence="6 7" key="1">
    <citation type="journal article" date="2016" name="Nat. Commun.">
        <title>Thousands of microbial genomes shed light on interconnected biogeochemical processes in an aquifer system.</title>
        <authorList>
            <person name="Anantharaman K."/>
            <person name="Brown C.T."/>
            <person name="Hug L.A."/>
            <person name="Sharon I."/>
            <person name="Castelle C.J."/>
            <person name="Probst A.J."/>
            <person name="Thomas B.C."/>
            <person name="Singh A."/>
            <person name="Wilkins M.J."/>
            <person name="Karaoz U."/>
            <person name="Brodie E.L."/>
            <person name="Williams K.H."/>
            <person name="Hubbard S.S."/>
            <person name="Banfield J.F."/>
        </authorList>
    </citation>
    <scope>NUCLEOTIDE SEQUENCE [LARGE SCALE GENOMIC DNA]</scope>
</reference>
<dbReference type="PRINTS" id="PR00722">
    <property type="entry name" value="CHYMOTRYPSIN"/>
</dbReference>
<keyword evidence="2 4" id="KW-0378">Hydrolase</keyword>
<dbReference type="InterPro" id="IPR018114">
    <property type="entry name" value="TRYPSIN_HIS"/>
</dbReference>
<dbReference type="CDD" id="cd00190">
    <property type="entry name" value="Tryp_SPc"/>
    <property type="match status" value="1"/>
</dbReference>
<proteinExistence type="predicted"/>
<evidence type="ECO:0000313" key="7">
    <source>
        <dbReference type="Proteomes" id="UP000176609"/>
    </source>
</evidence>
<dbReference type="InterPro" id="IPR050127">
    <property type="entry name" value="Serine_Proteases_S1"/>
</dbReference>
<dbReference type="FunFam" id="2.40.10.10:FF:000002">
    <property type="entry name" value="Transmembrane protease serine"/>
    <property type="match status" value="1"/>
</dbReference>
<protein>
    <recommendedName>
        <fullName evidence="5">Peptidase S1 domain-containing protein</fullName>
    </recommendedName>
</protein>
<dbReference type="InterPro" id="IPR033116">
    <property type="entry name" value="TRYPSIN_SER"/>
</dbReference>
<evidence type="ECO:0000256" key="4">
    <source>
        <dbReference type="RuleBase" id="RU363034"/>
    </source>
</evidence>
<feature type="domain" description="Peptidase S1" evidence="5">
    <location>
        <begin position="1"/>
        <end position="244"/>
    </location>
</feature>
<dbReference type="PROSITE" id="PS00134">
    <property type="entry name" value="TRYPSIN_HIS"/>
    <property type="match status" value="1"/>
</dbReference>
<dbReference type="InterPro" id="IPR009003">
    <property type="entry name" value="Peptidase_S1_PA"/>
</dbReference>
<keyword evidence="4" id="KW-0720">Serine protease</keyword>
<comment type="caution">
    <text evidence="6">The sequence shown here is derived from an EMBL/GenBank/DDBJ whole genome shotgun (WGS) entry which is preliminary data.</text>
</comment>
<dbReference type="GO" id="GO:0006508">
    <property type="term" value="P:proteolysis"/>
    <property type="evidence" value="ECO:0007669"/>
    <property type="project" value="UniProtKB-KW"/>
</dbReference>
<dbReference type="InterPro" id="IPR001314">
    <property type="entry name" value="Peptidase_S1A"/>
</dbReference>
<evidence type="ECO:0000256" key="3">
    <source>
        <dbReference type="ARBA" id="ARBA00023157"/>
    </source>
</evidence>
<dbReference type="InterPro" id="IPR043504">
    <property type="entry name" value="Peptidase_S1_PA_chymotrypsin"/>
</dbReference>
<keyword evidence="1 4" id="KW-0645">Protease</keyword>
<accession>A0A1F6ARW4</accession>
<dbReference type="InterPro" id="IPR001254">
    <property type="entry name" value="Trypsin_dom"/>
</dbReference>
<dbReference type="Gene3D" id="2.40.10.10">
    <property type="entry name" value="Trypsin-like serine proteases"/>
    <property type="match status" value="1"/>
</dbReference>
<organism evidence="6 7">
    <name type="scientific">Candidatus Gottesmanbacteria bacterium RIFCSPLOWO2_01_FULL_39_12b</name>
    <dbReference type="NCBI Taxonomy" id="1798388"/>
    <lineage>
        <taxon>Bacteria</taxon>
        <taxon>Candidatus Gottesmaniibacteriota</taxon>
    </lineage>
</organism>
<evidence type="ECO:0000256" key="2">
    <source>
        <dbReference type="ARBA" id="ARBA00022801"/>
    </source>
</evidence>
<dbReference type="SMART" id="SM00020">
    <property type="entry name" value="Tryp_SPc"/>
    <property type="match status" value="1"/>
</dbReference>
<dbReference type="EMBL" id="MFJR01000002">
    <property type="protein sequence ID" value="OGG27430.1"/>
    <property type="molecule type" value="Genomic_DNA"/>
</dbReference>
<dbReference type="Pfam" id="PF00089">
    <property type="entry name" value="Trypsin"/>
    <property type="match status" value="1"/>
</dbReference>
<dbReference type="SUPFAM" id="SSF50494">
    <property type="entry name" value="Trypsin-like serine proteases"/>
    <property type="match status" value="1"/>
</dbReference>
<dbReference type="AlphaFoldDB" id="A0A1F6ARW4"/>
<evidence type="ECO:0000313" key="6">
    <source>
        <dbReference type="EMBL" id="OGG27430.1"/>
    </source>
</evidence>
<gene>
    <name evidence="6" type="ORF">A2960_06570</name>
</gene>
<keyword evidence="3" id="KW-1015">Disulfide bond</keyword>
<dbReference type="PROSITE" id="PS00135">
    <property type="entry name" value="TRYPSIN_SER"/>
    <property type="match status" value="1"/>
</dbReference>
<dbReference type="PROSITE" id="PS50240">
    <property type="entry name" value="TRYPSIN_DOM"/>
    <property type="match status" value="1"/>
</dbReference>
<dbReference type="GO" id="GO:0005615">
    <property type="term" value="C:extracellular space"/>
    <property type="evidence" value="ECO:0007669"/>
    <property type="project" value="TreeGrafter"/>
</dbReference>
<dbReference type="GO" id="GO:0004252">
    <property type="term" value="F:serine-type endopeptidase activity"/>
    <property type="evidence" value="ECO:0007669"/>
    <property type="project" value="InterPro"/>
</dbReference>
<evidence type="ECO:0000259" key="5">
    <source>
        <dbReference type="PROSITE" id="PS50240"/>
    </source>
</evidence>
<name>A0A1F6ARW4_9BACT</name>
<dbReference type="PANTHER" id="PTHR24264:SF83">
    <property type="entry name" value="COMPLEMENT FACTOR I"/>
    <property type="match status" value="1"/>
</dbReference>